<keyword evidence="1" id="KW-0808">Transferase</keyword>
<feature type="domain" description="4'-phosphopantetheinyl transferase" evidence="2">
    <location>
        <begin position="2"/>
        <end position="87"/>
    </location>
</feature>
<evidence type="ECO:0000313" key="4">
    <source>
        <dbReference type="Proteomes" id="UP001500459"/>
    </source>
</evidence>
<reference evidence="4" key="1">
    <citation type="journal article" date="2019" name="Int. J. Syst. Evol. Microbiol.">
        <title>The Global Catalogue of Microorganisms (GCM) 10K type strain sequencing project: providing services to taxonomists for standard genome sequencing and annotation.</title>
        <authorList>
            <consortium name="The Broad Institute Genomics Platform"/>
            <consortium name="The Broad Institute Genome Sequencing Center for Infectious Disease"/>
            <person name="Wu L."/>
            <person name="Ma J."/>
        </authorList>
    </citation>
    <scope>NUCLEOTIDE SEQUENCE [LARGE SCALE GENOMIC DNA]</scope>
    <source>
        <strain evidence="4">JCM 17106</strain>
    </source>
</reference>
<sequence length="180" mass="20886">MIGNDIVDLHLARIQSNWRRRGWLDKICSISEQKEIYTAQNPDQTVWKLWSMKEAAYKAHQRLFLHPPRFNPIDFICIDETVTIRNNEYITHSEITDNYIHTIAHQAAVAYNSKAFAKVDFHDKKELFEFISSWFQVTTSTISLEKDDNRIPMIKIGDTLTTIPFSYTGHGGYAAYAISI</sequence>
<dbReference type="Gene3D" id="3.90.470.20">
    <property type="entry name" value="4'-phosphopantetheinyl transferase domain"/>
    <property type="match status" value="1"/>
</dbReference>
<organism evidence="3 4">
    <name type="scientific">Aquimarina addita</name>
    <dbReference type="NCBI Taxonomy" id="870485"/>
    <lineage>
        <taxon>Bacteria</taxon>
        <taxon>Pseudomonadati</taxon>
        <taxon>Bacteroidota</taxon>
        <taxon>Flavobacteriia</taxon>
        <taxon>Flavobacteriales</taxon>
        <taxon>Flavobacteriaceae</taxon>
        <taxon>Aquimarina</taxon>
    </lineage>
</organism>
<dbReference type="EMBL" id="BAABCW010000010">
    <property type="protein sequence ID" value="GAA3510956.1"/>
    <property type="molecule type" value="Genomic_DNA"/>
</dbReference>
<dbReference type="SUPFAM" id="SSF56214">
    <property type="entry name" value="4'-phosphopantetheinyl transferase"/>
    <property type="match status" value="1"/>
</dbReference>
<dbReference type="InterPro" id="IPR037143">
    <property type="entry name" value="4-PPantetheinyl_Trfase_dom_sf"/>
</dbReference>
<protein>
    <recommendedName>
        <fullName evidence="2">4'-phosphopantetheinyl transferase domain-containing protein</fullName>
    </recommendedName>
</protein>
<proteinExistence type="predicted"/>
<evidence type="ECO:0000313" key="3">
    <source>
        <dbReference type="EMBL" id="GAA3510956.1"/>
    </source>
</evidence>
<dbReference type="Pfam" id="PF01648">
    <property type="entry name" value="ACPS"/>
    <property type="match status" value="1"/>
</dbReference>
<accession>A0ABP6UL06</accession>
<dbReference type="RefSeq" id="WP_344928016.1">
    <property type="nucleotide sequence ID" value="NZ_BAABCW010000010.1"/>
</dbReference>
<name>A0ABP6UL06_9FLAO</name>
<comment type="caution">
    <text evidence="3">The sequence shown here is derived from an EMBL/GenBank/DDBJ whole genome shotgun (WGS) entry which is preliminary data.</text>
</comment>
<dbReference type="Proteomes" id="UP001500459">
    <property type="component" value="Unassembled WGS sequence"/>
</dbReference>
<keyword evidence="4" id="KW-1185">Reference proteome</keyword>
<evidence type="ECO:0000256" key="1">
    <source>
        <dbReference type="ARBA" id="ARBA00022679"/>
    </source>
</evidence>
<evidence type="ECO:0000259" key="2">
    <source>
        <dbReference type="Pfam" id="PF01648"/>
    </source>
</evidence>
<dbReference type="InterPro" id="IPR008278">
    <property type="entry name" value="4-PPantetheinyl_Trfase_dom"/>
</dbReference>
<gene>
    <name evidence="3" type="ORF">GCM10022393_25800</name>
</gene>